<evidence type="ECO:0000256" key="3">
    <source>
        <dbReference type="ARBA" id="ARBA00022507"/>
    </source>
</evidence>
<evidence type="ECO:0008006" key="14">
    <source>
        <dbReference type="Google" id="ProtNLM"/>
    </source>
</evidence>
<dbReference type="AlphaFoldDB" id="A0A8H5M5V3"/>
<evidence type="ECO:0000256" key="11">
    <source>
        <dbReference type="SAM" id="Phobius"/>
    </source>
</evidence>
<evidence type="ECO:0000256" key="4">
    <source>
        <dbReference type="ARBA" id="ARBA00022692"/>
    </source>
</evidence>
<feature type="compositionally biased region" description="Low complexity" evidence="10">
    <location>
        <begin position="398"/>
        <end position="407"/>
    </location>
</feature>
<dbReference type="PRINTS" id="PR00901">
    <property type="entry name" value="PHEROMONEBAR"/>
</dbReference>
<evidence type="ECO:0000313" key="13">
    <source>
        <dbReference type="Proteomes" id="UP000518752"/>
    </source>
</evidence>
<dbReference type="Proteomes" id="UP000518752">
    <property type="component" value="Unassembled WGS sequence"/>
</dbReference>
<dbReference type="CDD" id="cd14966">
    <property type="entry name" value="7tmD_STE3"/>
    <property type="match status" value="1"/>
</dbReference>
<dbReference type="PANTHER" id="PTHR28097:SF1">
    <property type="entry name" value="PHEROMONE A FACTOR RECEPTOR"/>
    <property type="match status" value="1"/>
</dbReference>
<reference evidence="12 13" key="1">
    <citation type="journal article" date="2020" name="ISME J.">
        <title>Uncovering the hidden diversity of litter-decomposition mechanisms in mushroom-forming fungi.</title>
        <authorList>
            <person name="Floudas D."/>
            <person name="Bentzer J."/>
            <person name="Ahren D."/>
            <person name="Johansson T."/>
            <person name="Persson P."/>
            <person name="Tunlid A."/>
        </authorList>
    </citation>
    <scope>NUCLEOTIDE SEQUENCE [LARGE SCALE GENOMIC DNA]</scope>
    <source>
        <strain evidence="12 13">CBS 406.79</strain>
    </source>
</reference>
<comment type="caution">
    <text evidence="12">The sequence shown here is derived from an EMBL/GenBank/DDBJ whole genome shotgun (WGS) entry which is preliminary data.</text>
</comment>
<keyword evidence="3" id="KW-0589">Pheromone response</keyword>
<evidence type="ECO:0000313" key="12">
    <source>
        <dbReference type="EMBL" id="KAF5382370.1"/>
    </source>
</evidence>
<dbReference type="PRINTS" id="PR00899">
    <property type="entry name" value="GPCRSTE3"/>
</dbReference>
<comment type="subcellular location">
    <subcellularLocation>
        <location evidence="1">Membrane</location>
        <topology evidence="1">Multi-pass membrane protein</topology>
    </subcellularLocation>
</comment>
<evidence type="ECO:0000256" key="7">
    <source>
        <dbReference type="ARBA" id="ARBA00023136"/>
    </source>
</evidence>
<keyword evidence="5 11" id="KW-1133">Transmembrane helix</keyword>
<dbReference type="EMBL" id="JAACJN010000051">
    <property type="protein sequence ID" value="KAF5382370.1"/>
    <property type="molecule type" value="Genomic_DNA"/>
</dbReference>
<dbReference type="InterPro" id="IPR000481">
    <property type="entry name" value="GPCR_Pheromne_B_alpha_rcpt"/>
</dbReference>
<keyword evidence="9" id="KW-0807">Transducer</keyword>
<feature type="transmembrane region" description="Helical" evidence="11">
    <location>
        <begin position="40"/>
        <end position="60"/>
    </location>
</feature>
<evidence type="ECO:0000256" key="8">
    <source>
        <dbReference type="ARBA" id="ARBA00023170"/>
    </source>
</evidence>
<dbReference type="GO" id="GO:0000750">
    <property type="term" value="P:pheromone-dependent signal transduction involved in conjugation with cellular fusion"/>
    <property type="evidence" value="ECO:0007669"/>
    <property type="project" value="TreeGrafter"/>
</dbReference>
<keyword evidence="6" id="KW-0297">G-protein coupled receptor</keyword>
<feature type="transmembrane region" description="Helical" evidence="11">
    <location>
        <begin position="112"/>
        <end position="136"/>
    </location>
</feature>
<name>A0A8H5M5V3_9AGAR</name>
<feature type="region of interest" description="Disordered" evidence="10">
    <location>
        <begin position="386"/>
        <end position="409"/>
    </location>
</feature>
<keyword evidence="13" id="KW-1185">Reference proteome</keyword>
<organism evidence="12 13">
    <name type="scientific">Collybiopsis confluens</name>
    <dbReference type="NCBI Taxonomy" id="2823264"/>
    <lineage>
        <taxon>Eukaryota</taxon>
        <taxon>Fungi</taxon>
        <taxon>Dikarya</taxon>
        <taxon>Basidiomycota</taxon>
        <taxon>Agaricomycotina</taxon>
        <taxon>Agaricomycetes</taxon>
        <taxon>Agaricomycetidae</taxon>
        <taxon>Agaricales</taxon>
        <taxon>Marasmiineae</taxon>
        <taxon>Omphalotaceae</taxon>
        <taxon>Collybiopsis</taxon>
    </lineage>
</organism>
<feature type="transmembrane region" description="Helical" evidence="11">
    <location>
        <begin position="6"/>
        <end position="28"/>
    </location>
</feature>
<dbReference type="Pfam" id="PF02076">
    <property type="entry name" value="STE3"/>
    <property type="match status" value="1"/>
</dbReference>
<keyword evidence="8" id="KW-0675">Receptor</keyword>
<evidence type="ECO:0000256" key="6">
    <source>
        <dbReference type="ARBA" id="ARBA00023040"/>
    </source>
</evidence>
<gene>
    <name evidence="12" type="ORF">D9757_009781</name>
</gene>
<evidence type="ECO:0000256" key="9">
    <source>
        <dbReference type="ARBA" id="ARBA00023224"/>
    </source>
</evidence>
<feature type="transmembrane region" description="Helical" evidence="11">
    <location>
        <begin position="72"/>
        <end position="91"/>
    </location>
</feature>
<evidence type="ECO:0000256" key="5">
    <source>
        <dbReference type="ARBA" id="ARBA00022989"/>
    </source>
</evidence>
<dbReference type="InterPro" id="IPR001499">
    <property type="entry name" value="GPCR_STE3"/>
</dbReference>
<feature type="transmembrane region" description="Helical" evidence="11">
    <location>
        <begin position="207"/>
        <end position="230"/>
    </location>
</feature>
<sequence>MLASDPTYPLFPVMSFLGFILSIVPLSWHFQAWNSGTCAFMIWTALVCLVTFINSIIWADNAINIAPVWCDISAQLILGASVGIPASTLCISRRLYHITSTQTVSIGRDDKLRAVYSDLAIALGLPLLALILHIIVQPHRFNIIEEYGCSSVTFNTIAAYFLYYSWPVAIGLVSLVYSSLILRTFYVRRLQFNQVIASSGMINPSRYLRLMMLALIDIMCTVPLGVYTIFLSLDGVRLNPWISWEDTHFNFKRVVLVPSVIWRSNPETLTSLQLTRWLPVICSFIFFALFGFAGEARKNYKRAFWFVARRFGFGPASERTAASRRGLWSGLKNFHDNKNSLPVYAPPPRPPLCPAHGNLRKSFLEADSRSTICFPDDDVELGLYNQKPHSNEVPPSPSSASTCSPRTPNIPAAHPPSYIDSLHLDAVALELSNKRMSSKVASFVSLPDITVDDSEPFTPSSYSYPESIISHHVREDDIYISGEYRDSRSYSPVRVSTPLPVTSELPVPPPPVLAFHRPFSPPSVYPVAQPHPALHNAGGRGGGIIITQSSREAF</sequence>
<dbReference type="OrthoDB" id="2874149at2759"/>
<protein>
    <recommendedName>
        <fullName evidence="14">Pheromone receptor</fullName>
    </recommendedName>
</protein>
<evidence type="ECO:0000256" key="10">
    <source>
        <dbReference type="SAM" id="MobiDB-lite"/>
    </source>
</evidence>
<dbReference type="PANTHER" id="PTHR28097">
    <property type="entry name" value="PHEROMONE A FACTOR RECEPTOR"/>
    <property type="match status" value="1"/>
</dbReference>
<proteinExistence type="inferred from homology"/>
<evidence type="ECO:0000256" key="2">
    <source>
        <dbReference type="ARBA" id="ARBA00011085"/>
    </source>
</evidence>
<feature type="transmembrane region" description="Helical" evidence="11">
    <location>
        <begin position="274"/>
        <end position="293"/>
    </location>
</feature>
<evidence type="ECO:0000256" key="1">
    <source>
        <dbReference type="ARBA" id="ARBA00004141"/>
    </source>
</evidence>
<dbReference type="GO" id="GO:0004934">
    <property type="term" value="F:mating-type alpha-factor pheromone receptor activity"/>
    <property type="evidence" value="ECO:0007669"/>
    <property type="project" value="InterPro"/>
</dbReference>
<feature type="transmembrane region" description="Helical" evidence="11">
    <location>
        <begin position="164"/>
        <end position="186"/>
    </location>
</feature>
<keyword evidence="7 11" id="KW-0472">Membrane</keyword>
<accession>A0A8H5M5V3</accession>
<keyword evidence="4 11" id="KW-0812">Transmembrane</keyword>
<comment type="similarity">
    <text evidence="2">Belongs to the G-protein coupled receptor 4 family.</text>
</comment>
<dbReference type="GO" id="GO:0005886">
    <property type="term" value="C:plasma membrane"/>
    <property type="evidence" value="ECO:0007669"/>
    <property type="project" value="TreeGrafter"/>
</dbReference>